<keyword evidence="5" id="KW-0676">Redox-active center</keyword>
<dbReference type="InterPro" id="IPR004099">
    <property type="entry name" value="Pyr_nucl-diS_OxRdtase_dimer"/>
</dbReference>
<evidence type="ECO:0000256" key="5">
    <source>
        <dbReference type="ARBA" id="ARBA00023284"/>
    </source>
</evidence>
<dbReference type="InterPro" id="IPR046952">
    <property type="entry name" value="GSHR/TRXR-like"/>
</dbReference>
<comment type="similarity">
    <text evidence="2">Belongs to the class-I pyridine nucleotide-disulfide oxidoreductase family.</text>
</comment>
<comment type="caution">
    <text evidence="7">The sequence shown here is derived from an EMBL/GenBank/DDBJ whole genome shotgun (WGS) entry which is preliminary data.</text>
</comment>
<dbReference type="GO" id="GO:0034599">
    <property type="term" value="P:cellular response to oxidative stress"/>
    <property type="evidence" value="ECO:0007669"/>
    <property type="project" value="TreeGrafter"/>
</dbReference>
<keyword evidence="4" id="KW-1015">Disulfide bond</keyword>
<sequence>LSGSEHRCFMKMITTGKRQKIVGVHIVGDAAAEIIQAVGIAVKAGLTKPDFDATCAVHPTLAEELVTL</sequence>
<dbReference type="GO" id="GO:0006749">
    <property type="term" value="P:glutathione metabolic process"/>
    <property type="evidence" value="ECO:0007669"/>
    <property type="project" value="TreeGrafter"/>
</dbReference>
<dbReference type="AlphaFoldDB" id="A0A7C3FXD1"/>
<evidence type="ECO:0000313" key="7">
    <source>
        <dbReference type="EMBL" id="HFB54429.1"/>
    </source>
</evidence>
<feature type="domain" description="Pyridine nucleotide-disulphide oxidoreductase dimerisation" evidence="6">
    <location>
        <begin position="5"/>
        <end position="67"/>
    </location>
</feature>
<keyword evidence="3" id="KW-0560">Oxidoreductase</keyword>
<feature type="non-terminal residue" evidence="7">
    <location>
        <position position="1"/>
    </location>
</feature>
<dbReference type="GO" id="GO:0045454">
    <property type="term" value="P:cell redox homeostasis"/>
    <property type="evidence" value="ECO:0007669"/>
    <property type="project" value="InterPro"/>
</dbReference>
<dbReference type="Proteomes" id="UP000886042">
    <property type="component" value="Unassembled WGS sequence"/>
</dbReference>
<protein>
    <submittedName>
        <fullName evidence="7">Glutathione-disulfide reductase</fullName>
    </submittedName>
</protein>
<proteinExistence type="inferred from homology"/>
<dbReference type="PANTHER" id="PTHR42737:SF2">
    <property type="entry name" value="GLUTATHIONE REDUCTASE"/>
    <property type="match status" value="1"/>
</dbReference>
<evidence type="ECO:0000259" key="6">
    <source>
        <dbReference type="Pfam" id="PF02852"/>
    </source>
</evidence>
<accession>A0A7C3FXD1</accession>
<dbReference type="SUPFAM" id="SSF55424">
    <property type="entry name" value="FAD/NAD-linked reductases, dimerisation (C-terminal) domain"/>
    <property type="match status" value="1"/>
</dbReference>
<gene>
    <name evidence="7" type="ORF">ENJ46_00775</name>
</gene>
<dbReference type="PANTHER" id="PTHR42737">
    <property type="entry name" value="GLUTATHIONE REDUCTASE"/>
    <property type="match status" value="1"/>
</dbReference>
<evidence type="ECO:0000256" key="3">
    <source>
        <dbReference type="ARBA" id="ARBA00023002"/>
    </source>
</evidence>
<comment type="cofactor">
    <cofactor evidence="1">
        <name>FAD</name>
        <dbReference type="ChEBI" id="CHEBI:57692"/>
    </cofactor>
</comment>
<dbReference type="InterPro" id="IPR016156">
    <property type="entry name" value="FAD/NAD-linked_Rdtase_dimer_sf"/>
</dbReference>
<dbReference type="GO" id="GO:0005829">
    <property type="term" value="C:cytosol"/>
    <property type="evidence" value="ECO:0007669"/>
    <property type="project" value="TreeGrafter"/>
</dbReference>
<dbReference type="GO" id="GO:0050660">
    <property type="term" value="F:flavin adenine dinucleotide binding"/>
    <property type="evidence" value="ECO:0007669"/>
    <property type="project" value="InterPro"/>
</dbReference>
<dbReference type="EMBL" id="DRMN01000052">
    <property type="protein sequence ID" value="HFB54429.1"/>
    <property type="molecule type" value="Genomic_DNA"/>
</dbReference>
<evidence type="ECO:0000256" key="1">
    <source>
        <dbReference type="ARBA" id="ARBA00001974"/>
    </source>
</evidence>
<name>A0A7C3FXD1_9PROT</name>
<evidence type="ECO:0000256" key="4">
    <source>
        <dbReference type="ARBA" id="ARBA00023157"/>
    </source>
</evidence>
<dbReference type="Pfam" id="PF02852">
    <property type="entry name" value="Pyr_redox_dim"/>
    <property type="match status" value="1"/>
</dbReference>
<dbReference type="Gene3D" id="3.30.390.30">
    <property type="match status" value="1"/>
</dbReference>
<reference evidence="7" key="1">
    <citation type="journal article" date="2020" name="mSystems">
        <title>Genome- and Community-Level Interaction Insights into Carbon Utilization and Element Cycling Functions of Hydrothermarchaeota in Hydrothermal Sediment.</title>
        <authorList>
            <person name="Zhou Z."/>
            <person name="Liu Y."/>
            <person name="Xu W."/>
            <person name="Pan J."/>
            <person name="Luo Z.H."/>
            <person name="Li M."/>
        </authorList>
    </citation>
    <scope>NUCLEOTIDE SEQUENCE [LARGE SCALE GENOMIC DNA]</scope>
    <source>
        <strain evidence="7">HyVt-489</strain>
    </source>
</reference>
<organism evidence="7">
    <name type="scientific">Hellea balneolensis</name>
    <dbReference type="NCBI Taxonomy" id="287478"/>
    <lineage>
        <taxon>Bacteria</taxon>
        <taxon>Pseudomonadati</taxon>
        <taxon>Pseudomonadota</taxon>
        <taxon>Alphaproteobacteria</taxon>
        <taxon>Maricaulales</taxon>
        <taxon>Robiginitomaculaceae</taxon>
        <taxon>Hellea</taxon>
    </lineage>
</organism>
<evidence type="ECO:0000256" key="2">
    <source>
        <dbReference type="ARBA" id="ARBA00007532"/>
    </source>
</evidence>
<dbReference type="GO" id="GO:0004362">
    <property type="term" value="F:glutathione-disulfide reductase (NADPH) activity"/>
    <property type="evidence" value="ECO:0007669"/>
    <property type="project" value="TreeGrafter"/>
</dbReference>